<dbReference type="InterPro" id="IPR008767">
    <property type="entry name" value="Phage_SPP1_head-tail_adaptor"/>
</dbReference>
<evidence type="ECO:0000313" key="1">
    <source>
        <dbReference type="EMBL" id="PZW19692.1"/>
    </source>
</evidence>
<dbReference type="InterPro" id="IPR038666">
    <property type="entry name" value="SSP1_head-tail_sf"/>
</dbReference>
<dbReference type="EMBL" id="QKUF01000044">
    <property type="protein sequence ID" value="PZW19692.1"/>
    <property type="molecule type" value="Genomic_DNA"/>
</dbReference>
<dbReference type="Proteomes" id="UP000248806">
    <property type="component" value="Unassembled WGS sequence"/>
</dbReference>
<organism evidence="1 2">
    <name type="scientific">Thermosporothrix hazakensis</name>
    <dbReference type="NCBI Taxonomy" id="644383"/>
    <lineage>
        <taxon>Bacteria</taxon>
        <taxon>Bacillati</taxon>
        <taxon>Chloroflexota</taxon>
        <taxon>Ktedonobacteria</taxon>
        <taxon>Ktedonobacterales</taxon>
        <taxon>Thermosporotrichaceae</taxon>
        <taxon>Thermosporothrix</taxon>
    </lineage>
</organism>
<sequence length="122" mass="13564">MTIISDEDLQAFSDLATELALKDMCDVLRETRTPDGQGGTEITWTVVATVPCALIDSGQSPQEVVIAERMQGKTLKRLLVPRLTDIRGADRLRINGITYKVIDLYDPTSYEVLRRVAVEQLA</sequence>
<dbReference type="OrthoDB" id="7570189at2"/>
<dbReference type="RefSeq" id="WP_111326221.1">
    <property type="nucleotide sequence ID" value="NZ_BIFX01000001.1"/>
</dbReference>
<keyword evidence="2" id="KW-1185">Reference proteome</keyword>
<dbReference type="Pfam" id="PF05521">
    <property type="entry name" value="Phage_HCP"/>
    <property type="match status" value="1"/>
</dbReference>
<name>A0A326TT42_THEHA</name>
<dbReference type="Gene3D" id="2.40.10.270">
    <property type="entry name" value="Bacteriophage SPP1 head-tail adaptor protein"/>
    <property type="match status" value="1"/>
</dbReference>
<protein>
    <submittedName>
        <fullName evidence="1">Head-tail joining protein</fullName>
    </submittedName>
</protein>
<accession>A0A326TT42</accession>
<comment type="caution">
    <text evidence="1">The sequence shown here is derived from an EMBL/GenBank/DDBJ whole genome shotgun (WGS) entry which is preliminary data.</text>
</comment>
<evidence type="ECO:0000313" key="2">
    <source>
        <dbReference type="Proteomes" id="UP000248806"/>
    </source>
</evidence>
<dbReference type="AlphaFoldDB" id="A0A326TT42"/>
<reference evidence="1 2" key="1">
    <citation type="submission" date="2018-06" db="EMBL/GenBank/DDBJ databases">
        <title>Genomic Encyclopedia of Archaeal and Bacterial Type Strains, Phase II (KMG-II): from individual species to whole genera.</title>
        <authorList>
            <person name="Goeker M."/>
        </authorList>
    </citation>
    <scope>NUCLEOTIDE SEQUENCE [LARGE SCALE GENOMIC DNA]</scope>
    <source>
        <strain evidence="1 2">ATCC BAA-1881</strain>
    </source>
</reference>
<gene>
    <name evidence="1" type="ORF">EI42_06001</name>
</gene>
<proteinExistence type="predicted"/>